<dbReference type="CDD" id="cd00310">
    <property type="entry name" value="ATP-synt_Fo_a_6"/>
    <property type="match status" value="1"/>
</dbReference>
<keyword evidence="6 11" id="KW-0375">Hydrogen ion transport</keyword>
<evidence type="ECO:0000256" key="8">
    <source>
        <dbReference type="ARBA" id="ARBA00023065"/>
    </source>
</evidence>
<evidence type="ECO:0000256" key="9">
    <source>
        <dbReference type="ARBA" id="ARBA00023136"/>
    </source>
</evidence>
<dbReference type="Pfam" id="PF00119">
    <property type="entry name" value="ATP-synt_A"/>
    <property type="match status" value="1"/>
</dbReference>
<evidence type="ECO:0000256" key="3">
    <source>
        <dbReference type="ARBA" id="ARBA00022448"/>
    </source>
</evidence>
<dbReference type="PANTHER" id="PTHR11410">
    <property type="entry name" value="ATP SYNTHASE SUBUNIT A"/>
    <property type="match status" value="1"/>
</dbReference>
<dbReference type="FunFam" id="1.20.120.220:FF:000003">
    <property type="entry name" value="ATP synthase subunit a"/>
    <property type="match status" value="1"/>
</dbReference>
<proteinExistence type="inferred from homology"/>
<keyword evidence="7 11" id="KW-1133">Transmembrane helix</keyword>
<dbReference type="KEGG" id="man:A11S_1152"/>
<dbReference type="PROSITE" id="PS00449">
    <property type="entry name" value="ATPASE_A"/>
    <property type="match status" value="1"/>
</dbReference>
<feature type="transmembrane region" description="Helical" evidence="11">
    <location>
        <begin position="28"/>
        <end position="46"/>
    </location>
</feature>
<reference evidence="13 14" key="1">
    <citation type="journal article" date="2013" name="ISME J.">
        <title>By their genes ye shall know them: genomic signatures of predatory bacteria.</title>
        <authorList>
            <person name="Pasternak Z."/>
            <person name="Pietrokovski S."/>
            <person name="Rotem O."/>
            <person name="Gophna U."/>
            <person name="Lurie-Weinberger M.N."/>
            <person name="Jurkevitch E."/>
        </authorList>
    </citation>
    <scope>NUCLEOTIDE SEQUENCE [LARGE SCALE GENOMIC DNA]</scope>
    <source>
        <strain evidence="13">EPB</strain>
    </source>
</reference>
<dbReference type="NCBIfam" id="TIGR01131">
    <property type="entry name" value="ATP_synt_6_or_A"/>
    <property type="match status" value="1"/>
</dbReference>
<organism evidence="13 14">
    <name type="scientific">Micavibrio aeruginosavorus EPB</name>
    <dbReference type="NCBI Taxonomy" id="349215"/>
    <lineage>
        <taxon>Bacteria</taxon>
        <taxon>Pseudomonadati</taxon>
        <taxon>Bdellovibrionota</taxon>
        <taxon>Bdellovibrionia</taxon>
        <taxon>Bdellovibrionales</taxon>
        <taxon>Pseudobdellovibrionaceae</taxon>
        <taxon>Micavibrio</taxon>
    </lineage>
</organism>
<dbReference type="InterPro" id="IPR045083">
    <property type="entry name" value="ATP_synth_F0_asu_bact/mt"/>
</dbReference>
<keyword evidence="11" id="KW-1003">Cell membrane</keyword>
<evidence type="ECO:0000256" key="12">
    <source>
        <dbReference type="RuleBase" id="RU000483"/>
    </source>
</evidence>
<feature type="transmembrane region" description="Helical" evidence="11">
    <location>
        <begin position="83"/>
        <end position="107"/>
    </location>
</feature>
<dbReference type="NCBIfam" id="NF004482">
    <property type="entry name" value="PRK05815.2-4"/>
    <property type="match status" value="1"/>
</dbReference>
<dbReference type="PATRIC" id="fig|349215.9.peg.1109"/>
<gene>
    <name evidence="11" type="primary">atpB</name>
    <name evidence="13" type="ORF">A11S_1152</name>
</gene>
<dbReference type="STRING" id="349215.A11S_1152"/>
<dbReference type="EMBL" id="CP003538">
    <property type="protein sequence ID" value="AGH97966.1"/>
    <property type="molecule type" value="Genomic_DNA"/>
</dbReference>
<feature type="transmembrane region" description="Helical" evidence="11">
    <location>
        <begin position="186"/>
        <end position="206"/>
    </location>
</feature>
<dbReference type="Proteomes" id="UP000011932">
    <property type="component" value="Chromosome"/>
</dbReference>
<evidence type="ECO:0000256" key="10">
    <source>
        <dbReference type="ARBA" id="ARBA00023310"/>
    </source>
</evidence>
<dbReference type="InterPro" id="IPR023011">
    <property type="entry name" value="ATP_synth_F0_asu_AS"/>
</dbReference>
<evidence type="ECO:0000256" key="5">
    <source>
        <dbReference type="ARBA" id="ARBA00022692"/>
    </source>
</evidence>
<evidence type="ECO:0000313" key="13">
    <source>
        <dbReference type="EMBL" id="AGH97966.1"/>
    </source>
</evidence>
<dbReference type="PANTHER" id="PTHR11410:SF0">
    <property type="entry name" value="ATP SYNTHASE SUBUNIT A"/>
    <property type="match status" value="1"/>
</dbReference>
<dbReference type="AlphaFoldDB" id="M4VIV6"/>
<keyword evidence="5 11" id="KW-0812">Transmembrane</keyword>
<evidence type="ECO:0000256" key="6">
    <source>
        <dbReference type="ARBA" id="ARBA00022781"/>
    </source>
</evidence>
<dbReference type="InterPro" id="IPR035908">
    <property type="entry name" value="F0_ATP_A_sf"/>
</dbReference>
<name>M4VIV6_9BACT</name>
<evidence type="ECO:0000256" key="2">
    <source>
        <dbReference type="ARBA" id="ARBA00006810"/>
    </source>
</evidence>
<dbReference type="HOGENOM" id="CLU_041018_0_2_5"/>
<dbReference type="GO" id="GO:0045259">
    <property type="term" value="C:proton-transporting ATP synthase complex"/>
    <property type="evidence" value="ECO:0007669"/>
    <property type="project" value="UniProtKB-KW"/>
</dbReference>
<keyword evidence="4 11" id="KW-0138">CF(0)</keyword>
<comment type="subcellular location">
    <subcellularLocation>
        <location evidence="11 12">Cell membrane</location>
        <topology evidence="11 12">Multi-pass membrane protein</topology>
    </subcellularLocation>
    <subcellularLocation>
        <location evidence="1">Membrane</location>
        <topology evidence="1">Multi-pass membrane protein</topology>
    </subcellularLocation>
</comment>
<dbReference type="Gene3D" id="1.20.120.220">
    <property type="entry name" value="ATP synthase, F0 complex, subunit A"/>
    <property type="match status" value="1"/>
</dbReference>
<accession>M4VIV6</accession>
<sequence length="249" mass="27375">MADPLHQFVVTPIIPIEIGGVDLSFTNASLWMVIGAVVSTLFLSMSMKRKALVPSRAQAMAEMVYEFVANMVRENIGSAGRQYFPLIFTLFIVVLMGNLLGLIPYSFTYTSHLIVTGALAILVFLTVLLIGVFRHGMHFFSLFVPPGVPLWLFPLIIPIELISFLIRPVTLSVRLFANMMAGHLMLKVFAGFSVAMFAALGAKGILPGLLPMAFNTVLTAFELLVALIHAYVFAVLSCIYLKDTVDLHH</sequence>
<evidence type="ECO:0000313" key="14">
    <source>
        <dbReference type="Proteomes" id="UP000011932"/>
    </source>
</evidence>
<feature type="transmembrane region" description="Helical" evidence="11">
    <location>
        <begin position="113"/>
        <end position="133"/>
    </location>
</feature>
<feature type="transmembrane region" description="Helical" evidence="11">
    <location>
        <begin position="140"/>
        <end position="166"/>
    </location>
</feature>
<evidence type="ECO:0000256" key="7">
    <source>
        <dbReference type="ARBA" id="ARBA00022989"/>
    </source>
</evidence>
<dbReference type="OrthoDB" id="9809130at2"/>
<comment type="similarity">
    <text evidence="2 11 12">Belongs to the ATPase A chain family.</text>
</comment>
<dbReference type="GO" id="GO:0016787">
    <property type="term" value="F:hydrolase activity"/>
    <property type="evidence" value="ECO:0007669"/>
    <property type="project" value="UniProtKB-KW"/>
</dbReference>
<dbReference type="RefSeq" id="WP_015467505.1">
    <property type="nucleotide sequence ID" value="NC_020812.1"/>
</dbReference>
<keyword evidence="8 11" id="KW-0406">Ion transport</keyword>
<dbReference type="GO" id="GO:0005886">
    <property type="term" value="C:plasma membrane"/>
    <property type="evidence" value="ECO:0007669"/>
    <property type="project" value="UniProtKB-SubCell"/>
</dbReference>
<keyword evidence="9 11" id="KW-0472">Membrane</keyword>
<protein>
    <recommendedName>
        <fullName evidence="11 12">ATP synthase subunit a</fullName>
    </recommendedName>
    <alternativeName>
        <fullName evidence="11">ATP synthase F0 sector subunit a</fullName>
    </alternativeName>
    <alternativeName>
        <fullName evidence="11">F-ATPase subunit 6</fullName>
    </alternativeName>
</protein>
<dbReference type="InterPro" id="IPR000568">
    <property type="entry name" value="ATP_synth_F0_asu"/>
</dbReference>
<dbReference type="HAMAP" id="MF_01393">
    <property type="entry name" value="ATP_synth_a_bact"/>
    <property type="match status" value="1"/>
</dbReference>
<evidence type="ECO:0000256" key="1">
    <source>
        <dbReference type="ARBA" id="ARBA00004141"/>
    </source>
</evidence>
<comment type="function">
    <text evidence="11 12">Key component of the proton channel; it plays a direct role in the translocation of protons across the membrane.</text>
</comment>
<evidence type="ECO:0000256" key="11">
    <source>
        <dbReference type="HAMAP-Rule" id="MF_01393"/>
    </source>
</evidence>
<keyword evidence="13" id="KW-0378">Hydrolase</keyword>
<dbReference type="GO" id="GO:0046933">
    <property type="term" value="F:proton-transporting ATP synthase activity, rotational mechanism"/>
    <property type="evidence" value="ECO:0007669"/>
    <property type="project" value="UniProtKB-UniRule"/>
</dbReference>
<evidence type="ECO:0000256" key="4">
    <source>
        <dbReference type="ARBA" id="ARBA00022547"/>
    </source>
</evidence>
<dbReference type="SUPFAM" id="SSF81336">
    <property type="entry name" value="F1F0 ATP synthase subunit A"/>
    <property type="match status" value="1"/>
</dbReference>
<dbReference type="PRINTS" id="PR00123">
    <property type="entry name" value="ATPASEA"/>
</dbReference>
<keyword evidence="3 11" id="KW-0813">Transport</keyword>
<keyword evidence="10 11" id="KW-0066">ATP synthesis</keyword>
<feature type="transmembrane region" description="Helical" evidence="11">
    <location>
        <begin position="218"/>
        <end position="242"/>
    </location>
</feature>